<proteinExistence type="predicted"/>
<dbReference type="EMBL" id="JAGYPM010000003">
    <property type="protein sequence ID" value="MBS4191192.1"/>
    <property type="molecule type" value="Genomic_DNA"/>
</dbReference>
<evidence type="ECO:0000313" key="2">
    <source>
        <dbReference type="Proteomes" id="UP000681027"/>
    </source>
</evidence>
<gene>
    <name evidence="1" type="ORF">KHA94_13465</name>
</gene>
<name>A0ABS5NTM9_9BACI</name>
<protein>
    <recommendedName>
        <fullName evidence="3">Phage protein</fullName>
    </recommendedName>
</protein>
<accession>A0ABS5NTM9</accession>
<dbReference type="RefSeq" id="WP_213102650.1">
    <property type="nucleotide sequence ID" value="NZ_JAGYPM010000003.1"/>
</dbReference>
<evidence type="ECO:0008006" key="3">
    <source>
        <dbReference type="Google" id="ProtNLM"/>
    </source>
</evidence>
<dbReference type="Proteomes" id="UP000681027">
    <property type="component" value="Unassembled WGS sequence"/>
</dbReference>
<sequence length="149" mass="17409">MAMPRSVVKFKRNGVEFTSSVDKAMYSIEELSRAALRDSAKYIRREMLKRLRKLPGMKKNRRLYRSTQYWVRRKESDLQIGLKHNTWYGADSELGTHKQPARGILRDSVYLNIDQIRIIQGQYLSAIADENRVRGLISEEEFVSPDGEE</sequence>
<reference evidence="1 2" key="1">
    <citation type="submission" date="2021-05" db="EMBL/GenBank/DDBJ databases">
        <title>Novel Bacillus species.</title>
        <authorList>
            <person name="Liu G."/>
        </authorList>
    </citation>
    <scope>NUCLEOTIDE SEQUENCE [LARGE SCALE GENOMIC DNA]</scope>
    <source>
        <strain evidence="1 2">FJAT-49705</strain>
    </source>
</reference>
<organism evidence="1 2">
    <name type="scientific">Cytobacillus citreus</name>
    <dbReference type="NCBI Taxonomy" id="2833586"/>
    <lineage>
        <taxon>Bacteria</taxon>
        <taxon>Bacillati</taxon>
        <taxon>Bacillota</taxon>
        <taxon>Bacilli</taxon>
        <taxon>Bacillales</taxon>
        <taxon>Bacillaceae</taxon>
        <taxon>Cytobacillus</taxon>
    </lineage>
</organism>
<keyword evidence="2" id="KW-1185">Reference proteome</keyword>
<evidence type="ECO:0000313" key="1">
    <source>
        <dbReference type="EMBL" id="MBS4191192.1"/>
    </source>
</evidence>
<comment type="caution">
    <text evidence="1">The sequence shown here is derived from an EMBL/GenBank/DDBJ whole genome shotgun (WGS) entry which is preliminary data.</text>
</comment>